<protein>
    <recommendedName>
        <fullName evidence="3">Transcription factor domain-containing protein</fullName>
    </recommendedName>
</protein>
<dbReference type="OrthoDB" id="4450638at2759"/>
<accession>A0A395GV45</accession>
<organism evidence="1 2">
    <name type="scientific">Aspergillus ibericus CBS 121593</name>
    <dbReference type="NCBI Taxonomy" id="1448316"/>
    <lineage>
        <taxon>Eukaryota</taxon>
        <taxon>Fungi</taxon>
        <taxon>Dikarya</taxon>
        <taxon>Ascomycota</taxon>
        <taxon>Pezizomycotina</taxon>
        <taxon>Eurotiomycetes</taxon>
        <taxon>Eurotiomycetidae</taxon>
        <taxon>Eurotiales</taxon>
        <taxon>Aspergillaceae</taxon>
        <taxon>Aspergillus</taxon>
        <taxon>Aspergillus subgen. Circumdati</taxon>
    </lineage>
</organism>
<dbReference type="STRING" id="1448316.A0A395GV45"/>
<dbReference type="PANTHER" id="PTHR38111">
    <property type="entry name" value="ZN(2)-C6 FUNGAL-TYPE DOMAIN-CONTAINING PROTEIN-RELATED"/>
    <property type="match status" value="1"/>
</dbReference>
<dbReference type="EMBL" id="KZ824446">
    <property type="protein sequence ID" value="RAK99430.1"/>
    <property type="molecule type" value="Genomic_DNA"/>
</dbReference>
<evidence type="ECO:0000313" key="1">
    <source>
        <dbReference type="EMBL" id="RAK99430.1"/>
    </source>
</evidence>
<dbReference type="GeneID" id="37218380"/>
<dbReference type="AlphaFoldDB" id="A0A395GV45"/>
<gene>
    <name evidence="1" type="ORF">BO80DRAFT_123769</name>
</gene>
<proteinExistence type="predicted"/>
<dbReference type="Proteomes" id="UP000249402">
    <property type="component" value="Unassembled WGS sequence"/>
</dbReference>
<evidence type="ECO:0008006" key="3">
    <source>
        <dbReference type="Google" id="ProtNLM"/>
    </source>
</evidence>
<evidence type="ECO:0000313" key="2">
    <source>
        <dbReference type="Proteomes" id="UP000249402"/>
    </source>
</evidence>
<dbReference type="InterPro" id="IPR053178">
    <property type="entry name" value="Osmoadaptation_assoc"/>
</dbReference>
<sequence length="386" mass="42968">MRCQSSARHCGGYPDLGRSILPTGAFVGWHERSLLLEQNQAQLVAHFLGDYLPPEGSVPTRHQSPVYWAELFPTFLHSQSPVIKASLSALTLIHLAKSRHDDALAHRSRQHYRQAVQQICALKGKDDPSHLIRTAMILALYELYAQPPGQGHAWNVHVTAACNLAREHRAAMLNNQDRQRLRTIEFLRKCVNVSDGVSAVNRSPMGLSTDRFDLLLDILSEIGQLRSGLRHQIARNGVTWDSTACLLMTSACLENQLLSWYHKWQSETNHPLFTIRSTTVPPAAMHPRQPEETMFFTDPSGIPHLLLYWLGLVLLYATVAETLRGLTSEQVRSRTIQQRLTKADALCHHFATRLAQCQSGCTGKGTGTAILAAAAWQAAQSVRAVS</sequence>
<keyword evidence="2" id="KW-1185">Reference proteome</keyword>
<name>A0A395GV45_9EURO</name>
<dbReference type="RefSeq" id="XP_025573758.1">
    <property type="nucleotide sequence ID" value="XM_025713515.1"/>
</dbReference>
<reference evidence="1 2" key="1">
    <citation type="submission" date="2018-02" db="EMBL/GenBank/DDBJ databases">
        <title>The genomes of Aspergillus section Nigri reveals drivers in fungal speciation.</title>
        <authorList>
            <consortium name="DOE Joint Genome Institute"/>
            <person name="Vesth T.C."/>
            <person name="Nybo J."/>
            <person name="Theobald S."/>
            <person name="Brandl J."/>
            <person name="Frisvad J.C."/>
            <person name="Nielsen K.F."/>
            <person name="Lyhne E.K."/>
            <person name="Kogle M.E."/>
            <person name="Kuo A."/>
            <person name="Riley R."/>
            <person name="Clum A."/>
            <person name="Nolan M."/>
            <person name="Lipzen A."/>
            <person name="Salamov A."/>
            <person name="Henrissat B."/>
            <person name="Wiebenga A."/>
            <person name="De vries R.P."/>
            <person name="Grigoriev I.V."/>
            <person name="Mortensen U.H."/>
            <person name="Andersen M.R."/>
            <person name="Baker S.E."/>
        </authorList>
    </citation>
    <scope>NUCLEOTIDE SEQUENCE [LARGE SCALE GENOMIC DNA]</scope>
    <source>
        <strain evidence="1 2">CBS 121593</strain>
    </source>
</reference>
<dbReference type="PANTHER" id="PTHR38111:SF2">
    <property type="entry name" value="FINGER DOMAIN PROTEIN, PUTATIVE (AFU_ORTHOLOGUE AFUA_1G01560)-RELATED"/>
    <property type="match status" value="1"/>
</dbReference>
<dbReference type="VEuPathDB" id="FungiDB:BO80DRAFT_123769"/>